<reference evidence="2 3" key="1">
    <citation type="submission" date="2014-03" db="EMBL/GenBank/DDBJ databases">
        <authorList>
            <person name="Sibley D."/>
            <person name="Venepally P."/>
            <person name="Karamycheva S."/>
            <person name="Hadjithomas M."/>
            <person name="Khan A."/>
            <person name="Brunk B."/>
            <person name="Roos D."/>
            <person name="Caler E."/>
            <person name="Lorenzi H."/>
        </authorList>
    </citation>
    <scope>NUCLEOTIDE SEQUENCE [LARGE SCALE GENOMIC DNA]</scope>
    <source>
        <strain evidence="3">p89</strain>
    </source>
</reference>
<evidence type="ECO:0000313" key="3">
    <source>
        <dbReference type="Proteomes" id="UP000028828"/>
    </source>
</evidence>
<comment type="caution">
    <text evidence="2">The sequence shown here is derived from an EMBL/GenBank/DDBJ whole genome shotgun (WGS) entry which is preliminary data.</text>
</comment>
<sequence>MPGSVSDFGWSVTGSIPRERSSGTLSFVFGKNSLCISSLSDAHDSEIPPCRMMDKAESTGKEDSLKSVSLRGSAKSTLLSSTAGSTNASKTLSEKRSNEFCGTASATPTFVSTSPETLGDPQSSPPKSRMSSTKRKINEKILNSSHSLSITASSSPDPFASAVAPSIASSGIDSTFRSVSESISRNSEKHQSFGLSISFAASGTGVMGTRKSSATRTNRRNNGGTGGQETSAESRSVFSNACYWSPCRNPQIAGGFHPNGWFLWTVVPAYVVYRVVRKVLDWVFTPEGPEEGSPEALAMRKREEKLQRKLKSGRVQLIR</sequence>
<dbReference type="VEuPathDB" id="ToxoDB:TGP89_218370"/>
<protein>
    <submittedName>
        <fullName evidence="2">Uncharacterized protein</fullName>
    </submittedName>
</protein>
<feature type="compositionally biased region" description="Polar residues" evidence="1">
    <location>
        <begin position="104"/>
        <end position="131"/>
    </location>
</feature>
<accession>A0A086K0J5</accession>
<dbReference type="AlphaFoldDB" id="A0A086K0J5"/>
<feature type="region of interest" description="Disordered" evidence="1">
    <location>
        <begin position="46"/>
        <end position="135"/>
    </location>
</feature>
<organism evidence="2 3">
    <name type="scientific">Toxoplasma gondii p89</name>
    <dbReference type="NCBI Taxonomy" id="943119"/>
    <lineage>
        <taxon>Eukaryota</taxon>
        <taxon>Sar</taxon>
        <taxon>Alveolata</taxon>
        <taxon>Apicomplexa</taxon>
        <taxon>Conoidasida</taxon>
        <taxon>Coccidia</taxon>
        <taxon>Eucoccidiorida</taxon>
        <taxon>Eimeriorina</taxon>
        <taxon>Sarcocystidae</taxon>
        <taxon>Toxoplasma</taxon>
    </lineage>
</organism>
<evidence type="ECO:0000313" key="2">
    <source>
        <dbReference type="EMBL" id="KFG37913.1"/>
    </source>
</evidence>
<dbReference type="OrthoDB" id="10362698at2759"/>
<proteinExistence type="predicted"/>
<dbReference type="Proteomes" id="UP000028828">
    <property type="component" value="Unassembled WGS sequence"/>
</dbReference>
<feature type="region of interest" description="Disordered" evidence="1">
    <location>
        <begin position="206"/>
        <end position="232"/>
    </location>
</feature>
<evidence type="ECO:0000256" key="1">
    <source>
        <dbReference type="SAM" id="MobiDB-lite"/>
    </source>
</evidence>
<gene>
    <name evidence="2" type="ORF">TGP89_218370</name>
</gene>
<feature type="compositionally biased region" description="Polar residues" evidence="1">
    <location>
        <begin position="74"/>
        <end position="91"/>
    </location>
</feature>
<dbReference type="Pfam" id="PF05620">
    <property type="entry name" value="TMEM208_SND2"/>
    <property type="match status" value="1"/>
</dbReference>
<dbReference type="EMBL" id="AEYI02001397">
    <property type="protein sequence ID" value="KFG37913.1"/>
    <property type="molecule type" value="Genomic_DNA"/>
</dbReference>
<feature type="compositionally biased region" description="Basic and acidic residues" evidence="1">
    <location>
        <begin position="46"/>
        <end position="65"/>
    </location>
</feature>
<name>A0A086K0J5_TOXGO</name>
<dbReference type="InterPro" id="IPR008506">
    <property type="entry name" value="SND2/TMEM208"/>
</dbReference>